<evidence type="ECO:0000313" key="5">
    <source>
        <dbReference type="Proteomes" id="UP000182149"/>
    </source>
</evidence>
<keyword evidence="1" id="KW-0175">Coiled coil</keyword>
<reference evidence="4 5" key="1">
    <citation type="submission" date="2014-12" db="EMBL/GenBank/DDBJ databases">
        <title>Draft genome sequences of 29 type strains of Enterococci.</title>
        <authorList>
            <person name="Zhong Z."/>
            <person name="Sun Z."/>
            <person name="Liu W."/>
            <person name="Zhang W."/>
            <person name="Zhang H."/>
        </authorList>
    </citation>
    <scope>NUCLEOTIDE SEQUENCE [LARGE SCALE GENOMIC DNA]</scope>
    <source>
        <strain evidence="4 5">DSM 17690</strain>
    </source>
</reference>
<dbReference type="Pfam" id="PF13930">
    <property type="entry name" value="Endonuclea_NS_2"/>
    <property type="match status" value="1"/>
</dbReference>
<feature type="transmembrane region" description="Helical" evidence="2">
    <location>
        <begin position="6"/>
        <end position="29"/>
    </location>
</feature>
<keyword evidence="5" id="KW-1185">Reference proteome</keyword>
<feature type="transmembrane region" description="Helical" evidence="2">
    <location>
        <begin position="41"/>
        <end position="60"/>
    </location>
</feature>
<accession>A0A1L8QXN4</accession>
<dbReference type="Gene3D" id="3.40.570.10">
    <property type="entry name" value="Extracellular Endonuclease, subunit A"/>
    <property type="match status" value="1"/>
</dbReference>
<comment type="caution">
    <text evidence="4">The sequence shown here is derived from an EMBL/GenBank/DDBJ whole genome shotgun (WGS) entry which is preliminary data.</text>
</comment>
<organism evidence="4 5">
    <name type="scientific">Enterococcus aquimarinus</name>
    <dbReference type="NCBI Taxonomy" id="328396"/>
    <lineage>
        <taxon>Bacteria</taxon>
        <taxon>Bacillati</taxon>
        <taxon>Bacillota</taxon>
        <taxon>Bacilli</taxon>
        <taxon>Lactobacillales</taxon>
        <taxon>Enterococcaceae</taxon>
        <taxon>Enterococcus</taxon>
    </lineage>
</organism>
<dbReference type="STRING" id="328396.RU93_GL000188"/>
<dbReference type="EMBL" id="JXKD01000001">
    <property type="protein sequence ID" value="OJG12258.1"/>
    <property type="molecule type" value="Genomic_DNA"/>
</dbReference>
<keyword evidence="2" id="KW-0812">Transmembrane</keyword>
<dbReference type="Proteomes" id="UP000182149">
    <property type="component" value="Unassembled WGS sequence"/>
</dbReference>
<gene>
    <name evidence="4" type="ORF">RU93_GL000188</name>
</gene>
<protein>
    <recommendedName>
        <fullName evidence="3">Type VII secretion system protein EssD-like domain-containing protein</fullName>
    </recommendedName>
</protein>
<name>A0A1L8QXN4_9ENTE</name>
<keyword evidence="2" id="KW-1133">Transmembrane helix</keyword>
<evidence type="ECO:0000256" key="2">
    <source>
        <dbReference type="SAM" id="Phobius"/>
    </source>
</evidence>
<dbReference type="RefSeq" id="WP_071873740.1">
    <property type="nucleotide sequence ID" value="NZ_JBHSHF010000002.1"/>
</dbReference>
<evidence type="ECO:0000313" key="4">
    <source>
        <dbReference type="EMBL" id="OJG12258.1"/>
    </source>
</evidence>
<keyword evidence="2" id="KW-0472">Membrane</keyword>
<feature type="domain" description="Type VII secretion system protein EssD-like" evidence="3">
    <location>
        <begin position="147"/>
        <end position="279"/>
    </location>
</feature>
<sequence length="402" mass="45083">MENLFLLLTIASMGGIGYGFFQSLTNKLIKNKTVKKDAKKIILASSAAFIIGIIGFGINMPPSESLTDDTNEQIAAESTSESDELDTLEQQKIEAESLALSQKNEQARFDSELQDLRATLADLEYDGTQTIEINDNEPIFGPLDLSLENGSWETYGELDKLNRATSAEAMLNQDLMPTEKRGDISNVEPTGWKNKKLGKSYLYNRSHLIGFALSGENDNWKNLITATTQLNNPEMLRHEMDIKYYLEQDKNNYVRYSVTPIFKDNELLARGVHLMAKSVNDDTIRFNVYIFNIQDDVELNYADGSSVTEEEIAEKDRIATEKADQDRIAAEDASVQAEQIEATTQSQETQYVDANDQGTIKGSNSGIYHLPGSTYYHKTTNVAQWFKTISEAENAGYRAPKR</sequence>
<evidence type="ECO:0000256" key="1">
    <source>
        <dbReference type="SAM" id="Coils"/>
    </source>
</evidence>
<dbReference type="AlphaFoldDB" id="A0A1L8QXN4"/>
<evidence type="ECO:0000259" key="3">
    <source>
        <dbReference type="Pfam" id="PF13930"/>
    </source>
</evidence>
<feature type="coiled-coil region" evidence="1">
    <location>
        <begin position="71"/>
        <end position="105"/>
    </location>
</feature>
<dbReference type="InterPro" id="IPR044927">
    <property type="entry name" value="Endonuclea_NS_2"/>
</dbReference>
<proteinExistence type="predicted"/>
<dbReference type="InterPro" id="IPR044929">
    <property type="entry name" value="DNA/RNA_non-sp_Endonuclease_sf"/>
</dbReference>